<accession>A0A6H1UFU2</accession>
<feature type="signal peptide" evidence="12">
    <location>
        <begin position="1"/>
        <end position="20"/>
    </location>
</feature>
<keyword evidence="4" id="KW-0813">Transport</keyword>
<dbReference type="PROSITE" id="PS51257">
    <property type="entry name" value="PROKAR_LIPOPROTEIN"/>
    <property type="match status" value="1"/>
</dbReference>
<evidence type="ECO:0000256" key="10">
    <source>
        <dbReference type="ARBA" id="ARBA00023004"/>
    </source>
</evidence>
<dbReference type="AlphaFoldDB" id="A0A6H1UFU2"/>
<dbReference type="Proteomes" id="UP000501602">
    <property type="component" value="Chromosome"/>
</dbReference>
<evidence type="ECO:0000256" key="7">
    <source>
        <dbReference type="ARBA" id="ARBA00022729"/>
    </source>
</evidence>
<evidence type="ECO:0000256" key="9">
    <source>
        <dbReference type="ARBA" id="ARBA00022982"/>
    </source>
</evidence>
<dbReference type="KEGG" id="fes:HER31_11575"/>
<proteinExistence type="inferred from homology"/>
<dbReference type="InterPro" id="IPR036280">
    <property type="entry name" value="Multihaem_cyt_sf"/>
</dbReference>
<organism evidence="13 14">
    <name type="scientific">Ferrimonas lipolytica</name>
    <dbReference type="NCBI Taxonomy" id="2724191"/>
    <lineage>
        <taxon>Bacteria</taxon>
        <taxon>Pseudomonadati</taxon>
        <taxon>Pseudomonadota</taxon>
        <taxon>Gammaproteobacteria</taxon>
        <taxon>Alteromonadales</taxon>
        <taxon>Ferrimonadaceae</taxon>
        <taxon>Ferrimonas</taxon>
    </lineage>
</organism>
<evidence type="ECO:0000256" key="4">
    <source>
        <dbReference type="ARBA" id="ARBA00022448"/>
    </source>
</evidence>
<keyword evidence="8" id="KW-0574">Periplasm</keyword>
<evidence type="ECO:0000256" key="5">
    <source>
        <dbReference type="ARBA" id="ARBA00022617"/>
    </source>
</evidence>
<keyword evidence="9" id="KW-0249">Electron transport</keyword>
<keyword evidence="6" id="KW-0479">Metal-binding</keyword>
<dbReference type="GO" id="GO:0042597">
    <property type="term" value="C:periplasmic space"/>
    <property type="evidence" value="ECO:0007669"/>
    <property type="project" value="UniProtKB-SubCell"/>
</dbReference>
<evidence type="ECO:0000256" key="11">
    <source>
        <dbReference type="ARBA" id="ARBA00031832"/>
    </source>
</evidence>
<keyword evidence="10" id="KW-0408">Iron</keyword>
<evidence type="ECO:0000256" key="3">
    <source>
        <dbReference type="ARBA" id="ARBA00013773"/>
    </source>
</evidence>
<name>A0A6H1UFU2_9GAMM</name>
<evidence type="ECO:0000313" key="13">
    <source>
        <dbReference type="EMBL" id="QIZ77470.1"/>
    </source>
</evidence>
<evidence type="ECO:0000256" key="1">
    <source>
        <dbReference type="ARBA" id="ARBA00004418"/>
    </source>
</evidence>
<sequence length="138" mass="14646">MKKVLISSVLAALVLTGCGATEEVAPAEAPKGMRDGAPVAVTLSAQDAAVYPKKTPLIERNWEGQPPVIPHDYKKSVNLKKNSCLMCHKPAKPGKKAKATPTHASHYDADGKLDNLFYNCHQCHVAVSDGPAAIGSNF</sequence>
<evidence type="ECO:0000256" key="12">
    <source>
        <dbReference type="SAM" id="SignalP"/>
    </source>
</evidence>
<dbReference type="GO" id="GO:0046872">
    <property type="term" value="F:metal ion binding"/>
    <property type="evidence" value="ECO:0007669"/>
    <property type="project" value="UniProtKB-KW"/>
</dbReference>
<gene>
    <name evidence="13" type="ORF">HER31_11575</name>
</gene>
<dbReference type="PANTHER" id="PTHR38604">
    <property type="entry name" value="PERIPLASMIC NITRATE REDUCTASE, ELECTRON TRANSFER SUBUNIT"/>
    <property type="match status" value="1"/>
</dbReference>
<dbReference type="Gene3D" id="1.10.1130.10">
    <property type="entry name" value="Flavocytochrome C3, Chain A"/>
    <property type="match status" value="1"/>
</dbReference>
<dbReference type="EMBL" id="CP051180">
    <property type="protein sequence ID" value="QIZ77470.1"/>
    <property type="molecule type" value="Genomic_DNA"/>
</dbReference>
<evidence type="ECO:0000313" key="14">
    <source>
        <dbReference type="Proteomes" id="UP000501602"/>
    </source>
</evidence>
<dbReference type="GO" id="GO:0009061">
    <property type="term" value="P:anaerobic respiration"/>
    <property type="evidence" value="ECO:0007669"/>
    <property type="project" value="InterPro"/>
</dbReference>
<evidence type="ECO:0000256" key="8">
    <source>
        <dbReference type="ARBA" id="ARBA00022764"/>
    </source>
</evidence>
<keyword evidence="14" id="KW-1185">Reference proteome</keyword>
<keyword evidence="5" id="KW-0349">Heme</keyword>
<evidence type="ECO:0000256" key="6">
    <source>
        <dbReference type="ARBA" id="ARBA00022723"/>
    </source>
</evidence>
<dbReference type="RefSeq" id="WP_168660730.1">
    <property type="nucleotide sequence ID" value="NZ_CP051180.1"/>
</dbReference>
<dbReference type="SUPFAM" id="SSF48695">
    <property type="entry name" value="Multiheme cytochromes"/>
    <property type="match status" value="1"/>
</dbReference>
<comment type="similarity">
    <text evidence="2">Belongs to the NapB family.</text>
</comment>
<reference evidence="13 14" key="1">
    <citation type="submission" date="2020-04" db="EMBL/GenBank/DDBJ databases">
        <title>Ferrimonas sp. S7 isolated from sea water.</title>
        <authorList>
            <person name="Bae S.S."/>
            <person name="Baek K."/>
        </authorList>
    </citation>
    <scope>NUCLEOTIDE SEQUENCE [LARGE SCALE GENOMIC DNA]</scope>
    <source>
        <strain evidence="13 14">S7</strain>
    </source>
</reference>
<evidence type="ECO:0000256" key="2">
    <source>
        <dbReference type="ARBA" id="ARBA00007368"/>
    </source>
</evidence>
<protein>
    <recommendedName>
        <fullName evidence="3">Periplasmic nitrate reductase, electron transfer subunit</fullName>
    </recommendedName>
    <alternativeName>
        <fullName evidence="11">Diheme cytochrome c NapB</fullName>
    </alternativeName>
</protein>
<dbReference type="Pfam" id="PF03892">
    <property type="entry name" value="NapB"/>
    <property type="match status" value="1"/>
</dbReference>
<feature type="chain" id="PRO_5026005971" description="Periplasmic nitrate reductase, electron transfer subunit" evidence="12">
    <location>
        <begin position="21"/>
        <end position="138"/>
    </location>
</feature>
<keyword evidence="7 12" id="KW-0732">Signal</keyword>
<comment type="subcellular location">
    <subcellularLocation>
        <location evidence="1">Periplasm</location>
    </subcellularLocation>
</comment>
<dbReference type="InterPro" id="IPR005591">
    <property type="entry name" value="NapB"/>
</dbReference>
<dbReference type="PANTHER" id="PTHR38604:SF1">
    <property type="entry name" value="PERIPLASMIC NITRATE REDUCTASE, ELECTRON TRANSFER SUBUNIT"/>
    <property type="match status" value="1"/>
</dbReference>